<dbReference type="Gene3D" id="2.60.40.380">
    <property type="entry name" value="Purple acid phosphatase-like, N-terminal"/>
    <property type="match status" value="1"/>
</dbReference>
<reference evidence="4 5" key="1">
    <citation type="submission" date="2018-04" db="EMBL/GenBank/DDBJ databases">
        <title>The genome of golden apple snail Pomacea canaliculata provides insight into stress tolerance and invasive adaptation.</title>
        <authorList>
            <person name="Liu C."/>
            <person name="Liu B."/>
            <person name="Ren Y."/>
            <person name="Zhang Y."/>
            <person name="Wang H."/>
            <person name="Li S."/>
            <person name="Jiang F."/>
            <person name="Yin L."/>
            <person name="Zhang G."/>
            <person name="Qian W."/>
            <person name="Fan W."/>
        </authorList>
    </citation>
    <scope>NUCLEOTIDE SEQUENCE [LARGE SCALE GENOMIC DNA]</scope>
    <source>
        <strain evidence="4">SZHN2017</strain>
        <tissue evidence="4">Muscle</tissue>
    </source>
</reference>
<feature type="domain" description="Purple acid phosphatase N-terminal" evidence="3">
    <location>
        <begin position="28"/>
        <end position="118"/>
    </location>
</feature>
<feature type="chain" id="PRO_5015630187" description="Purple acid phosphatase N-terminal domain-containing protein" evidence="2">
    <location>
        <begin position="23"/>
        <end position="193"/>
    </location>
</feature>
<dbReference type="PANTHER" id="PTHR45867:SF3">
    <property type="entry name" value="ACID PHOSPHATASE TYPE 7"/>
    <property type="match status" value="1"/>
</dbReference>
<protein>
    <recommendedName>
        <fullName evidence="3">Purple acid phosphatase N-terminal domain-containing protein</fullName>
    </recommendedName>
</protein>
<dbReference type="Gene3D" id="3.60.21.10">
    <property type="match status" value="1"/>
</dbReference>
<organism evidence="4 5">
    <name type="scientific">Pomacea canaliculata</name>
    <name type="common">Golden apple snail</name>
    <dbReference type="NCBI Taxonomy" id="400727"/>
    <lineage>
        <taxon>Eukaryota</taxon>
        <taxon>Metazoa</taxon>
        <taxon>Spiralia</taxon>
        <taxon>Lophotrochozoa</taxon>
        <taxon>Mollusca</taxon>
        <taxon>Gastropoda</taxon>
        <taxon>Caenogastropoda</taxon>
        <taxon>Architaenioglossa</taxon>
        <taxon>Ampullarioidea</taxon>
        <taxon>Ampullariidae</taxon>
        <taxon>Pomacea</taxon>
    </lineage>
</organism>
<evidence type="ECO:0000259" key="3">
    <source>
        <dbReference type="Pfam" id="PF16656"/>
    </source>
</evidence>
<comment type="caution">
    <text evidence="4">The sequence shown here is derived from an EMBL/GenBank/DDBJ whole genome shotgun (WGS) entry which is preliminary data.</text>
</comment>
<dbReference type="GO" id="GO:0046872">
    <property type="term" value="F:metal ion binding"/>
    <property type="evidence" value="ECO:0007669"/>
    <property type="project" value="InterPro"/>
</dbReference>
<dbReference type="STRING" id="400727.A0A2T7NWB1"/>
<dbReference type="PANTHER" id="PTHR45867">
    <property type="entry name" value="PURPLE ACID PHOSPHATASE"/>
    <property type="match status" value="1"/>
</dbReference>
<dbReference type="SUPFAM" id="SSF56300">
    <property type="entry name" value="Metallo-dependent phosphatases"/>
    <property type="match status" value="1"/>
</dbReference>
<evidence type="ECO:0000313" key="4">
    <source>
        <dbReference type="EMBL" id="PVD25437.1"/>
    </source>
</evidence>
<proteinExistence type="predicted"/>
<sequence>MGLGSCAPSVAFSVLIIPAVLGIIHVQPEQIHLSYSGVPSEMIVTWVTQNETSASRVMYGLSGLDQSAEGTSTKFVDGGSLHRTMYIHRAKLTALKPGQKYVYVVGGPEGWSDQFHFNAIKDGSDWNPILVLYGDMGNDNARALPYLQLEAQAGQFDAVLHVGDFAYDMDTDNATVGDEFMRQIEAIAAYVHT</sequence>
<gene>
    <name evidence="4" type="ORF">C0Q70_13093</name>
</gene>
<accession>A0A2T7NWB1</accession>
<feature type="signal peptide" evidence="2">
    <location>
        <begin position="1"/>
        <end position="22"/>
    </location>
</feature>
<name>A0A2T7NWB1_POMCA</name>
<dbReference type="OrthoDB" id="45007at2759"/>
<dbReference type="AlphaFoldDB" id="A0A2T7NWB1"/>
<dbReference type="Pfam" id="PF16656">
    <property type="entry name" value="Pur_ac_phosph_N"/>
    <property type="match status" value="1"/>
</dbReference>
<keyword evidence="5" id="KW-1185">Reference proteome</keyword>
<evidence type="ECO:0000256" key="1">
    <source>
        <dbReference type="ARBA" id="ARBA00022729"/>
    </source>
</evidence>
<dbReference type="SUPFAM" id="SSF49363">
    <property type="entry name" value="Purple acid phosphatase, N-terminal domain"/>
    <property type="match status" value="1"/>
</dbReference>
<evidence type="ECO:0000256" key="2">
    <source>
        <dbReference type="SAM" id="SignalP"/>
    </source>
</evidence>
<evidence type="ECO:0000313" key="5">
    <source>
        <dbReference type="Proteomes" id="UP000245119"/>
    </source>
</evidence>
<dbReference type="GO" id="GO:0003993">
    <property type="term" value="F:acid phosphatase activity"/>
    <property type="evidence" value="ECO:0007669"/>
    <property type="project" value="InterPro"/>
</dbReference>
<dbReference type="InterPro" id="IPR008963">
    <property type="entry name" value="Purple_acid_Pase-like_N"/>
</dbReference>
<dbReference type="EMBL" id="PZQS01000008">
    <property type="protein sequence ID" value="PVD25437.1"/>
    <property type="molecule type" value="Genomic_DNA"/>
</dbReference>
<dbReference type="InterPro" id="IPR029052">
    <property type="entry name" value="Metallo-depent_PP-like"/>
</dbReference>
<dbReference type="InterPro" id="IPR015914">
    <property type="entry name" value="PAPs_N"/>
</dbReference>
<keyword evidence="1 2" id="KW-0732">Signal</keyword>
<dbReference type="Proteomes" id="UP000245119">
    <property type="component" value="Linkage Group LG8"/>
</dbReference>